<dbReference type="SUPFAM" id="SSF53383">
    <property type="entry name" value="PLP-dependent transferases"/>
    <property type="match status" value="1"/>
</dbReference>
<dbReference type="GO" id="GO:0030170">
    <property type="term" value="F:pyridoxal phosphate binding"/>
    <property type="evidence" value="ECO:0007669"/>
    <property type="project" value="InterPro"/>
</dbReference>
<dbReference type="GO" id="GO:0004069">
    <property type="term" value="F:L-aspartate:2-oxoglutarate aminotransferase activity"/>
    <property type="evidence" value="ECO:0007669"/>
    <property type="project" value="UniProtKB-EC"/>
</dbReference>
<feature type="domain" description="HTH gntR-type" evidence="6">
    <location>
        <begin position="66"/>
        <end position="134"/>
    </location>
</feature>
<dbReference type="Gene3D" id="1.10.10.10">
    <property type="entry name" value="Winged helix-like DNA-binding domain superfamily/Winged helix DNA-binding domain"/>
    <property type="match status" value="1"/>
</dbReference>
<evidence type="ECO:0000256" key="3">
    <source>
        <dbReference type="ARBA" id="ARBA00023015"/>
    </source>
</evidence>
<dbReference type="eggNOG" id="COG1167">
    <property type="taxonomic scope" value="Bacteria"/>
</dbReference>
<gene>
    <name evidence="7" type="ORF">ASAP_3077</name>
</gene>
<reference evidence="7 8" key="1">
    <citation type="journal article" date="2014" name="Genome Biol. Evol.">
        <title>Acetic acid bacteria genomes reveal functional traits for adaptation to life in insect guts.</title>
        <authorList>
            <person name="Chouaia B."/>
            <person name="Gaiarsa S."/>
            <person name="Crotti E."/>
            <person name="Comandatore F."/>
            <person name="Degli Esposti M."/>
            <person name="Ricci I."/>
            <person name="Alma A."/>
            <person name="Favia G."/>
            <person name="Bandi C."/>
            <person name="Daffonchio D."/>
        </authorList>
    </citation>
    <scope>NUCLEOTIDE SEQUENCE [LARGE SCALE GENOMIC DNA]</scope>
    <source>
        <strain evidence="7 8">SF2.1</strain>
    </source>
</reference>
<evidence type="ECO:0000259" key="6">
    <source>
        <dbReference type="PROSITE" id="PS50949"/>
    </source>
</evidence>
<dbReference type="EC" id="2.6.1.1" evidence="7"/>
<dbReference type="InterPro" id="IPR004839">
    <property type="entry name" value="Aminotransferase_I/II_large"/>
</dbReference>
<dbReference type="InterPro" id="IPR015424">
    <property type="entry name" value="PyrdxlP-dep_Trfase"/>
</dbReference>
<dbReference type="PROSITE" id="PS50949">
    <property type="entry name" value="HTH_GNTR"/>
    <property type="match status" value="1"/>
</dbReference>
<dbReference type="InterPro" id="IPR051446">
    <property type="entry name" value="HTH_trans_reg/aminotransferase"/>
</dbReference>
<proteinExistence type="inferred from homology"/>
<name>A0A060QM92_9PROT</name>
<keyword evidence="4" id="KW-0238">DNA-binding</keyword>
<keyword evidence="2" id="KW-0663">Pyridoxal phosphate</keyword>
<dbReference type="InterPro" id="IPR036390">
    <property type="entry name" value="WH_DNA-bd_sf"/>
</dbReference>
<dbReference type="InterPro" id="IPR015421">
    <property type="entry name" value="PyrdxlP-dep_Trfase_major"/>
</dbReference>
<dbReference type="Gene3D" id="3.40.640.10">
    <property type="entry name" value="Type I PLP-dependent aspartate aminotransferase-like (Major domain)"/>
    <property type="match status" value="1"/>
</dbReference>
<dbReference type="SMART" id="SM00345">
    <property type="entry name" value="HTH_GNTR"/>
    <property type="match status" value="1"/>
</dbReference>
<dbReference type="GO" id="GO:0003700">
    <property type="term" value="F:DNA-binding transcription factor activity"/>
    <property type="evidence" value="ECO:0007669"/>
    <property type="project" value="InterPro"/>
</dbReference>
<dbReference type="EMBL" id="CBLX010000027">
    <property type="protein sequence ID" value="CDG41122.1"/>
    <property type="molecule type" value="Genomic_DNA"/>
</dbReference>
<evidence type="ECO:0000313" key="8">
    <source>
        <dbReference type="Proteomes" id="UP000027583"/>
    </source>
</evidence>
<evidence type="ECO:0000256" key="2">
    <source>
        <dbReference type="ARBA" id="ARBA00022898"/>
    </source>
</evidence>
<dbReference type="GO" id="GO:0003677">
    <property type="term" value="F:DNA binding"/>
    <property type="evidence" value="ECO:0007669"/>
    <property type="project" value="UniProtKB-KW"/>
</dbReference>
<dbReference type="CDD" id="cd07377">
    <property type="entry name" value="WHTH_GntR"/>
    <property type="match status" value="1"/>
</dbReference>
<dbReference type="CDD" id="cd00609">
    <property type="entry name" value="AAT_like"/>
    <property type="match status" value="1"/>
</dbReference>
<evidence type="ECO:0000256" key="4">
    <source>
        <dbReference type="ARBA" id="ARBA00023125"/>
    </source>
</evidence>
<dbReference type="InterPro" id="IPR000524">
    <property type="entry name" value="Tscrpt_reg_HTH_GntR"/>
</dbReference>
<accession>A0A060QM92</accession>
<reference evidence="7 8" key="2">
    <citation type="journal article" date="2014" name="PLoS ONE">
        <title>Evolution of mitochondria reconstructed from the energy metabolism of living bacteria.</title>
        <authorList>
            <person name="Degli Esposti M."/>
            <person name="Chouaia B."/>
            <person name="Comandatore F."/>
            <person name="Crotti E."/>
            <person name="Sassera D."/>
            <person name="Lievens P.M."/>
            <person name="Daffonchio D."/>
            <person name="Bandi C."/>
        </authorList>
    </citation>
    <scope>NUCLEOTIDE SEQUENCE [LARGE SCALE GENOMIC DNA]</scope>
    <source>
        <strain evidence="7 8">SF2.1</strain>
    </source>
</reference>
<dbReference type="Pfam" id="PF00392">
    <property type="entry name" value="GntR"/>
    <property type="match status" value="1"/>
</dbReference>
<organism evidence="7 8">
    <name type="scientific">Asaia bogorensis</name>
    <dbReference type="NCBI Taxonomy" id="91915"/>
    <lineage>
        <taxon>Bacteria</taxon>
        <taxon>Pseudomonadati</taxon>
        <taxon>Pseudomonadota</taxon>
        <taxon>Alphaproteobacteria</taxon>
        <taxon>Acetobacterales</taxon>
        <taxon>Acetobacteraceae</taxon>
        <taxon>Asaia</taxon>
    </lineage>
</organism>
<keyword evidence="5" id="KW-0804">Transcription</keyword>
<dbReference type="PANTHER" id="PTHR46577">
    <property type="entry name" value="HTH-TYPE TRANSCRIPTIONAL REGULATORY PROTEIN GABR"/>
    <property type="match status" value="1"/>
</dbReference>
<evidence type="ECO:0000256" key="1">
    <source>
        <dbReference type="ARBA" id="ARBA00005384"/>
    </source>
</evidence>
<dbReference type="PANTHER" id="PTHR46577:SF1">
    <property type="entry name" value="HTH-TYPE TRANSCRIPTIONAL REGULATORY PROTEIN GABR"/>
    <property type="match status" value="1"/>
</dbReference>
<evidence type="ECO:0000256" key="5">
    <source>
        <dbReference type="ARBA" id="ARBA00023163"/>
    </source>
</evidence>
<comment type="similarity">
    <text evidence="1">In the C-terminal section; belongs to the class-I pyridoxal-phosphate-dependent aminotransferase family.</text>
</comment>
<comment type="caution">
    <text evidence="7">The sequence shown here is derived from an EMBL/GenBank/DDBJ whole genome shotgun (WGS) entry which is preliminary data.</text>
</comment>
<dbReference type="SUPFAM" id="SSF46785">
    <property type="entry name" value="Winged helix' DNA-binding domain"/>
    <property type="match status" value="1"/>
</dbReference>
<dbReference type="Pfam" id="PF00155">
    <property type="entry name" value="Aminotran_1_2"/>
    <property type="match status" value="1"/>
</dbReference>
<protein>
    <submittedName>
        <fullName evidence="7">Transcriptional regulator, GntR family domain / Aspartate aminotransferase</fullName>
        <ecNumber evidence="7">2.6.1.1</ecNumber>
    </submittedName>
</protein>
<dbReference type="Proteomes" id="UP000027583">
    <property type="component" value="Unassembled WGS sequence"/>
</dbReference>
<keyword evidence="7" id="KW-0032">Aminotransferase</keyword>
<dbReference type="AlphaFoldDB" id="A0A060QM92"/>
<dbReference type="InterPro" id="IPR036388">
    <property type="entry name" value="WH-like_DNA-bd_sf"/>
</dbReference>
<keyword evidence="7" id="KW-0808">Transferase</keyword>
<keyword evidence="3" id="KW-0805">Transcription regulation</keyword>
<evidence type="ECO:0000313" key="7">
    <source>
        <dbReference type="EMBL" id="CDG41122.1"/>
    </source>
</evidence>
<sequence length="514" mass="55945">MHSRRSGVLPGLGDPFHAPVGSSCAVAWGVETGPVDAAWRIAGQGRKMAGEAYLDEWKAALSRATGALYLVMVECIAHAIRKGDLQEGERLPPQREMAARLGTNLSTVTRAIGEAQKRGLLDATVGRGTFVRINAGDGSWRQTGASVIDLTMNSPPLPRDPSLQAMIQGEIASIFRHQDVQSLMSYRVTGGTQQDRQLGINWLAPVLGRRRAGELLIVPGAQVALSAIMSSLVRPGEAIVTDYLTYPGMRSIAAQFGYVLLGVDHDEEGMNLEALEELCAQHRPRVLYCTPTLHNPTTATWSVARREAILGIARRYQVQIVEDDPYSLLLKAPPPTLAMLDPTRVIYVATLSKVLSPGLRTAYIVLPGAEMTRRITSGVRAICQAKAGLLDALVSRWIETGIAQQCLRSIREELTQRHHVLRQVMSDHFHDRSPSPHVWLPLPEWWTSADFVAFARRQGLALVPGSVFAVTGHAPPAVRIALGSAPDLSGLRDSLINLRSVLDYRPASGFSDIV</sequence>